<keyword evidence="2" id="KW-1185">Reference proteome</keyword>
<gene>
    <name evidence="1" type="ORF">BJ970_004319</name>
</gene>
<accession>A0A840QE82</accession>
<name>A0A840QE82_9PSEU</name>
<evidence type="ECO:0000313" key="1">
    <source>
        <dbReference type="EMBL" id="MBB5156785.1"/>
    </source>
</evidence>
<dbReference type="Proteomes" id="UP000584374">
    <property type="component" value="Unassembled WGS sequence"/>
</dbReference>
<proteinExistence type="predicted"/>
<comment type="caution">
    <text evidence="1">The sequence shown here is derived from an EMBL/GenBank/DDBJ whole genome shotgun (WGS) entry which is preliminary data.</text>
</comment>
<evidence type="ECO:0000313" key="2">
    <source>
        <dbReference type="Proteomes" id="UP000584374"/>
    </source>
</evidence>
<sequence>MRHVSVSDLHFHYEFRGAGEMEILGKPIPGARSKTIAGHGPHLTNREQFASIIAEAVSRNAAMPR</sequence>
<dbReference type="EMBL" id="JACHIW010000001">
    <property type="protein sequence ID" value="MBB5156785.1"/>
    <property type="molecule type" value="Genomic_DNA"/>
</dbReference>
<protein>
    <submittedName>
        <fullName evidence="1">Pimeloyl-ACP methyl ester carboxylesterase</fullName>
    </submittedName>
</protein>
<dbReference type="AlphaFoldDB" id="A0A840QE82"/>
<organism evidence="1 2">
    <name type="scientific">Saccharopolyspora phatthalungensis</name>
    <dbReference type="NCBI Taxonomy" id="664693"/>
    <lineage>
        <taxon>Bacteria</taxon>
        <taxon>Bacillati</taxon>
        <taxon>Actinomycetota</taxon>
        <taxon>Actinomycetes</taxon>
        <taxon>Pseudonocardiales</taxon>
        <taxon>Pseudonocardiaceae</taxon>
        <taxon>Saccharopolyspora</taxon>
    </lineage>
</organism>
<reference evidence="1 2" key="1">
    <citation type="submission" date="2020-08" db="EMBL/GenBank/DDBJ databases">
        <title>Sequencing the genomes of 1000 actinobacteria strains.</title>
        <authorList>
            <person name="Klenk H.-P."/>
        </authorList>
    </citation>
    <scope>NUCLEOTIDE SEQUENCE [LARGE SCALE GENOMIC DNA]</scope>
    <source>
        <strain evidence="1 2">DSM 45584</strain>
    </source>
</reference>
<dbReference type="RefSeq" id="WP_221467254.1">
    <property type="nucleotide sequence ID" value="NZ_JACHIW010000001.1"/>
</dbReference>